<keyword evidence="1" id="KW-0812">Transmembrane</keyword>
<accession>A0A165RIU9</accession>
<dbReference type="Proteomes" id="UP000076761">
    <property type="component" value="Unassembled WGS sequence"/>
</dbReference>
<sequence>MLGQSWPEWISIRLTILLLRSIAPFSIAYLSVSWYYRSVLISKWVWGYALVEASFFAFIYLPRKHLLQLAAKHPPLLKRDELRMHYERCITHLRKTAHTTGWFFSCQFEAIQRENIMEWLLWAFFHCTGQVNITDWERELERCILQLEQAVGKKFDPGRNPNVTSMRTTLDPVVMVHRPVVWYTIVGLVDAYSTLRLASLGFTHYATQEWFSAFPPRPLTVFSRKSIHPKLSFWYRPHRSATKLPILFIHGIGIGFWPYLPFLDTLIREDPDVGILAIEILPISMRITSPLLSSKAMCRAVDDVLTSLDIYRFVVVSHSFGTVITSYLLKSSILATRIAATLFIDPIPFLLHLPATSFNFLYRRPREANEWQLWYFASRDPDIARTLSRHFFWGEIILWKDELEGKDVACIVAEKDQIVDAKEVRWYLTDGSEEQFRWQKDRWEVLYFRGLDHATVFDTPDRRRHLLDIVRQFVQQT</sequence>
<dbReference type="InterPro" id="IPR029058">
    <property type="entry name" value="AB_hydrolase_fold"/>
</dbReference>
<feature type="transmembrane region" description="Helical" evidence="1">
    <location>
        <begin position="12"/>
        <end position="32"/>
    </location>
</feature>
<dbReference type="SUPFAM" id="SSF53474">
    <property type="entry name" value="alpha/beta-Hydrolases"/>
    <property type="match status" value="1"/>
</dbReference>
<dbReference type="Pfam" id="PF12697">
    <property type="entry name" value="Abhydrolase_6"/>
    <property type="match status" value="1"/>
</dbReference>
<proteinExistence type="predicted"/>
<reference evidence="3 4" key="1">
    <citation type="journal article" date="2016" name="Mol. Biol. Evol.">
        <title>Comparative Genomics of Early-Diverging Mushroom-Forming Fungi Provides Insights into the Origins of Lignocellulose Decay Capabilities.</title>
        <authorList>
            <person name="Nagy L.G."/>
            <person name="Riley R."/>
            <person name="Tritt A."/>
            <person name="Adam C."/>
            <person name="Daum C."/>
            <person name="Floudas D."/>
            <person name="Sun H."/>
            <person name="Yadav J.S."/>
            <person name="Pangilinan J."/>
            <person name="Larsson K.H."/>
            <person name="Matsuura K."/>
            <person name="Barry K."/>
            <person name="Labutti K."/>
            <person name="Kuo R."/>
            <person name="Ohm R.A."/>
            <person name="Bhattacharya S.S."/>
            <person name="Shirouzu T."/>
            <person name="Yoshinaga Y."/>
            <person name="Martin F.M."/>
            <person name="Grigoriev I.V."/>
            <person name="Hibbett D.S."/>
        </authorList>
    </citation>
    <scope>NUCLEOTIDE SEQUENCE [LARGE SCALE GENOMIC DNA]</scope>
    <source>
        <strain evidence="3 4">HHB14362 ss-1</strain>
    </source>
</reference>
<evidence type="ECO:0000259" key="2">
    <source>
        <dbReference type="Pfam" id="PF12697"/>
    </source>
</evidence>
<keyword evidence="4" id="KW-1185">Reference proteome</keyword>
<dbReference type="AlphaFoldDB" id="A0A165RIU9"/>
<dbReference type="InParanoid" id="A0A165RIU9"/>
<protein>
    <recommendedName>
        <fullName evidence="2">AB hydrolase-1 domain-containing protein</fullName>
    </recommendedName>
</protein>
<dbReference type="OrthoDB" id="6431331at2759"/>
<evidence type="ECO:0000313" key="3">
    <source>
        <dbReference type="EMBL" id="KZT23877.1"/>
    </source>
</evidence>
<dbReference type="STRING" id="1314782.A0A165RIU9"/>
<feature type="transmembrane region" description="Helical" evidence="1">
    <location>
        <begin position="44"/>
        <end position="62"/>
    </location>
</feature>
<keyword evidence="1" id="KW-1133">Transmembrane helix</keyword>
<feature type="domain" description="AB hydrolase-1" evidence="2">
    <location>
        <begin position="246"/>
        <end position="462"/>
    </location>
</feature>
<organism evidence="3 4">
    <name type="scientific">Neolentinus lepideus HHB14362 ss-1</name>
    <dbReference type="NCBI Taxonomy" id="1314782"/>
    <lineage>
        <taxon>Eukaryota</taxon>
        <taxon>Fungi</taxon>
        <taxon>Dikarya</taxon>
        <taxon>Basidiomycota</taxon>
        <taxon>Agaricomycotina</taxon>
        <taxon>Agaricomycetes</taxon>
        <taxon>Gloeophyllales</taxon>
        <taxon>Gloeophyllaceae</taxon>
        <taxon>Neolentinus</taxon>
    </lineage>
</organism>
<dbReference type="InterPro" id="IPR000073">
    <property type="entry name" value="AB_hydrolase_1"/>
</dbReference>
<dbReference type="EMBL" id="KV425581">
    <property type="protein sequence ID" value="KZT23877.1"/>
    <property type="molecule type" value="Genomic_DNA"/>
</dbReference>
<gene>
    <name evidence="3" type="ORF">NEOLEDRAFT_1148969</name>
</gene>
<dbReference type="PANTHER" id="PTHR37471">
    <property type="entry name" value="UNNAMED PRODUCT"/>
    <property type="match status" value="1"/>
</dbReference>
<dbReference type="PANTHER" id="PTHR37471:SF1">
    <property type="entry name" value="AB HYDROLASE-1 DOMAIN-CONTAINING PROTEIN"/>
    <property type="match status" value="1"/>
</dbReference>
<name>A0A165RIU9_9AGAM</name>
<evidence type="ECO:0000256" key="1">
    <source>
        <dbReference type="SAM" id="Phobius"/>
    </source>
</evidence>
<keyword evidence="1" id="KW-0472">Membrane</keyword>
<dbReference type="Gene3D" id="3.40.50.1820">
    <property type="entry name" value="alpha/beta hydrolase"/>
    <property type="match status" value="1"/>
</dbReference>
<evidence type="ECO:0000313" key="4">
    <source>
        <dbReference type="Proteomes" id="UP000076761"/>
    </source>
</evidence>